<organism evidence="4">
    <name type="scientific">Spodoptera frugiperda</name>
    <name type="common">Fall armyworm</name>
    <dbReference type="NCBI Taxonomy" id="7108"/>
    <lineage>
        <taxon>Eukaryota</taxon>
        <taxon>Metazoa</taxon>
        <taxon>Ecdysozoa</taxon>
        <taxon>Arthropoda</taxon>
        <taxon>Hexapoda</taxon>
        <taxon>Insecta</taxon>
        <taxon>Pterygota</taxon>
        <taxon>Neoptera</taxon>
        <taxon>Endopterygota</taxon>
        <taxon>Lepidoptera</taxon>
        <taxon>Glossata</taxon>
        <taxon>Ditrysia</taxon>
        <taxon>Noctuoidea</taxon>
        <taxon>Noctuidae</taxon>
        <taxon>Amphipyrinae</taxon>
        <taxon>Spodoptera</taxon>
    </lineage>
</organism>
<feature type="domain" description="ATP-dependent rRNA helicase SPB4-like C-terminal extension" evidence="3">
    <location>
        <begin position="125"/>
        <end position="188"/>
    </location>
</feature>
<dbReference type="InterPro" id="IPR025313">
    <property type="entry name" value="SPB4-like_CTE"/>
</dbReference>
<protein>
    <submittedName>
        <fullName evidence="4">SFRICE_005173</fullName>
    </submittedName>
</protein>
<dbReference type="GO" id="GO:0004386">
    <property type="term" value="F:helicase activity"/>
    <property type="evidence" value="ECO:0007669"/>
    <property type="project" value="UniProtKB-KW"/>
</dbReference>
<evidence type="ECO:0000256" key="1">
    <source>
        <dbReference type="ARBA" id="ARBA00022801"/>
    </source>
</evidence>
<reference evidence="4" key="1">
    <citation type="submission" date="2016-07" db="EMBL/GenBank/DDBJ databases">
        <authorList>
            <person name="Bretaudeau A."/>
        </authorList>
    </citation>
    <scope>NUCLEOTIDE SEQUENCE</scope>
    <source>
        <strain evidence="4">Rice</strain>
        <tissue evidence="4">Whole body</tissue>
    </source>
</reference>
<dbReference type="EMBL" id="ODYU01004177">
    <property type="protein sequence ID" value="SOQ43769.1"/>
    <property type="molecule type" value="Genomic_DNA"/>
</dbReference>
<gene>
    <name evidence="4" type="ORF">SFRICE_005173</name>
</gene>
<dbReference type="Gene3D" id="3.40.50.300">
    <property type="entry name" value="P-loop containing nucleotide triphosphate hydrolases"/>
    <property type="match status" value="1"/>
</dbReference>
<accession>A0A2H1VSH7</accession>
<name>A0A2H1VSH7_SPOFR</name>
<dbReference type="SUPFAM" id="SSF52540">
    <property type="entry name" value="P-loop containing nucleoside triphosphate hydrolases"/>
    <property type="match status" value="1"/>
</dbReference>
<evidence type="ECO:0000313" key="4">
    <source>
        <dbReference type="EMBL" id="SOQ43769.1"/>
    </source>
</evidence>
<keyword evidence="2" id="KW-0067">ATP-binding</keyword>
<keyword evidence="2" id="KW-0347">Helicase</keyword>
<evidence type="ECO:0000259" key="3">
    <source>
        <dbReference type="SMART" id="SM01178"/>
    </source>
</evidence>
<dbReference type="SMART" id="SM01178">
    <property type="entry name" value="DUF4217"/>
    <property type="match status" value="1"/>
</dbReference>
<keyword evidence="1" id="KW-0378">Hydrolase</keyword>
<dbReference type="InterPro" id="IPR027417">
    <property type="entry name" value="P-loop_NTPase"/>
</dbReference>
<evidence type="ECO:0000256" key="2">
    <source>
        <dbReference type="ARBA" id="ARBA00022806"/>
    </source>
</evidence>
<dbReference type="Pfam" id="PF13959">
    <property type="entry name" value="CTE_SPB4"/>
    <property type="match status" value="1"/>
</dbReference>
<proteinExistence type="predicted"/>
<dbReference type="GO" id="GO:0016787">
    <property type="term" value="F:hydrolase activity"/>
    <property type="evidence" value="ECO:0007669"/>
    <property type="project" value="UniProtKB-KW"/>
</dbReference>
<sequence length="236" mass="26846">MRIFDCAIETVAEQLDVAQTRFESVAEHFFVGSTNFCSGCVTCVTSYQQPTQNQDQPMFTVTTKIDEIILFQEYIHRVGRTARGLGTSGHALLFLRPEELGFLRYLKQSRVTLNEFEFSWSKVADIQLQLEKLISKNYFLNQSAKEAFKSYLRAYDSHHLKTIFDIDTIDLAKVSKSFGFTVPPAVELKVANKGPPQKRKGGGGYGYFKSLNAPTNFKQKAEKTKIYRQKGNNRKA</sequence>
<dbReference type="AlphaFoldDB" id="A0A2H1VSH7"/>
<keyword evidence="2" id="KW-0547">Nucleotide-binding</keyword>